<dbReference type="Proteomes" id="UP001208570">
    <property type="component" value="Unassembled WGS sequence"/>
</dbReference>
<organism evidence="2 3">
    <name type="scientific">Paralvinella palmiformis</name>
    <dbReference type="NCBI Taxonomy" id="53620"/>
    <lineage>
        <taxon>Eukaryota</taxon>
        <taxon>Metazoa</taxon>
        <taxon>Spiralia</taxon>
        <taxon>Lophotrochozoa</taxon>
        <taxon>Annelida</taxon>
        <taxon>Polychaeta</taxon>
        <taxon>Sedentaria</taxon>
        <taxon>Canalipalpata</taxon>
        <taxon>Terebellida</taxon>
        <taxon>Terebelliformia</taxon>
        <taxon>Alvinellidae</taxon>
        <taxon>Paralvinella</taxon>
    </lineage>
</organism>
<proteinExistence type="predicted"/>
<feature type="transmembrane region" description="Helical" evidence="1">
    <location>
        <begin position="21"/>
        <end position="41"/>
    </location>
</feature>
<name>A0AAD9NAD4_9ANNE</name>
<dbReference type="PANTHER" id="PTHR31389:SF4">
    <property type="entry name" value="LD39211P"/>
    <property type="match status" value="1"/>
</dbReference>
<comment type="caution">
    <text evidence="2">The sequence shown here is derived from an EMBL/GenBank/DDBJ whole genome shotgun (WGS) entry which is preliminary data.</text>
</comment>
<accession>A0AAD9NAD4</accession>
<dbReference type="AlphaFoldDB" id="A0AAD9NAD4"/>
<sequence length="379" mass="42994">MSNKKSGLHCLTSYQKLWIRRLQHILLATITLAILFLYSYLRLNSASFLQNVYQKLNYVQDISTGLPVKNHHSPGISANFTTAERNVLIAPSTFHFGSLNNSEDGHLYRDLYHYKPPISANITTIGKRFNNEAHLMESIGIPITELVNLSSKTVTNFIFVTAASSNHFAESLDAIATNSFLDVLECRMVQHNPQLAVIYFISYTPWEALLTNPGVMWMDSSVRLFTDFSAIYPQLLDTDGFLQFWHSPHSNAAVTHPDEYLYMPTNEKKQENVPGRGAAAIIFFKTKKVYWSLFYWWVMCALDVDCIAPEGSALGCSFSKYGKKKYAHCHRYDQAALNVLSSNLYGYKEKVYTATDQSVLKLIKHATSLYKVKHCPVKG</sequence>
<gene>
    <name evidence="2" type="ORF">LSH36_143g04045</name>
</gene>
<evidence type="ECO:0000313" key="3">
    <source>
        <dbReference type="Proteomes" id="UP001208570"/>
    </source>
</evidence>
<evidence type="ECO:0000256" key="1">
    <source>
        <dbReference type="SAM" id="Phobius"/>
    </source>
</evidence>
<evidence type="ECO:0000313" key="2">
    <source>
        <dbReference type="EMBL" id="KAK2159939.1"/>
    </source>
</evidence>
<keyword evidence="1" id="KW-1133">Transmembrane helix</keyword>
<keyword evidence="3" id="KW-1185">Reference proteome</keyword>
<dbReference type="EMBL" id="JAODUP010000143">
    <property type="protein sequence ID" value="KAK2159939.1"/>
    <property type="molecule type" value="Genomic_DNA"/>
</dbReference>
<keyword evidence="1" id="KW-0472">Membrane</keyword>
<protein>
    <submittedName>
        <fullName evidence="2">Uncharacterized protein</fullName>
    </submittedName>
</protein>
<reference evidence="2" key="1">
    <citation type="journal article" date="2023" name="Mol. Biol. Evol.">
        <title>Third-Generation Sequencing Reveals the Adaptive Role of the Epigenome in Three Deep-Sea Polychaetes.</title>
        <authorList>
            <person name="Perez M."/>
            <person name="Aroh O."/>
            <person name="Sun Y."/>
            <person name="Lan Y."/>
            <person name="Juniper S.K."/>
            <person name="Young C.R."/>
            <person name="Angers B."/>
            <person name="Qian P.Y."/>
        </authorList>
    </citation>
    <scope>NUCLEOTIDE SEQUENCE</scope>
    <source>
        <strain evidence="2">P08H-3</strain>
    </source>
</reference>
<dbReference type="PANTHER" id="PTHR31389">
    <property type="entry name" value="LD39211P"/>
    <property type="match status" value="1"/>
</dbReference>
<keyword evidence="1" id="KW-0812">Transmembrane</keyword>